<gene>
    <name evidence="2" type="primary">Cacna1b_1</name>
    <name evidence="2" type="ORF">GTO96_0006769</name>
</gene>
<reference evidence="2 3" key="1">
    <citation type="journal article" date="2021" name="Cell">
        <title>Tracing the genetic footprints of vertebrate landing in non-teleost ray-finned fishes.</title>
        <authorList>
            <person name="Bi X."/>
            <person name="Wang K."/>
            <person name="Yang L."/>
            <person name="Pan H."/>
            <person name="Jiang H."/>
            <person name="Wei Q."/>
            <person name="Fang M."/>
            <person name="Yu H."/>
            <person name="Zhu C."/>
            <person name="Cai Y."/>
            <person name="He Y."/>
            <person name="Gan X."/>
            <person name="Zeng H."/>
            <person name="Yu D."/>
            <person name="Zhu Y."/>
            <person name="Jiang H."/>
            <person name="Qiu Q."/>
            <person name="Yang H."/>
            <person name="Zhang Y.E."/>
            <person name="Wang W."/>
            <person name="Zhu M."/>
            <person name="He S."/>
            <person name="Zhang G."/>
        </authorList>
    </citation>
    <scope>NUCLEOTIDE SEQUENCE [LARGE SCALE GENOMIC DNA]</scope>
    <source>
        <strain evidence="2">Bchr_013</strain>
    </source>
</reference>
<feature type="compositionally biased region" description="Basic and acidic residues" evidence="1">
    <location>
        <begin position="194"/>
        <end position="204"/>
    </location>
</feature>
<evidence type="ECO:0000256" key="1">
    <source>
        <dbReference type="SAM" id="MobiDB-lite"/>
    </source>
</evidence>
<evidence type="ECO:0000313" key="3">
    <source>
        <dbReference type="Proteomes" id="UP000886611"/>
    </source>
</evidence>
<feature type="region of interest" description="Disordered" evidence="1">
    <location>
        <begin position="36"/>
        <end position="80"/>
    </location>
</feature>
<feature type="non-terminal residue" evidence="2">
    <location>
        <position position="1"/>
    </location>
</feature>
<feature type="compositionally biased region" description="Low complexity" evidence="1">
    <location>
        <begin position="315"/>
        <end position="325"/>
    </location>
</feature>
<feature type="compositionally biased region" description="Basic residues" evidence="1">
    <location>
        <begin position="178"/>
        <end position="193"/>
    </location>
</feature>
<proteinExistence type="predicted"/>
<feature type="compositionally biased region" description="Polar residues" evidence="1">
    <location>
        <begin position="134"/>
        <end position="143"/>
    </location>
</feature>
<accession>A0A8X7WWQ7</accession>
<feature type="compositionally biased region" description="Polar residues" evidence="1">
    <location>
        <begin position="151"/>
        <end position="161"/>
    </location>
</feature>
<feature type="region of interest" description="Disordered" evidence="1">
    <location>
        <begin position="126"/>
        <end position="349"/>
    </location>
</feature>
<feature type="compositionally biased region" description="Polar residues" evidence="1">
    <location>
        <begin position="205"/>
        <end position="222"/>
    </location>
</feature>
<sequence>MAVRCECGRRATCQRVFTGLVVGSPLSVCLSLSLSLSPSPQSPPGAPDSTQGAARRSAKKPVERGRSEETPGSTSAQVGQWIGRAYREGGPRRSLNLVPFTVQESVEMKKMEPGTSGHQQPVLENQGRAASMPRLNTESQPIPDSSPMKRSVSTLTPQRAQEVSLKDYSLQRAAPDRAHHHHHHHRCHRRKDRERKQHSSEKSPTRQASTDAGTPGDPSSSAVPGGQMARDRGRERGRSHERKHHSCSSEKQRYYSCDRYSSRDYARPKSNNPSRAASPSDGHEAHLNRQGSGSVSGSPVMLTSGASTPGRGRRQLPQTPTTPRPNVTYRTANSSPIHFGSSGPPVGFSPGRLSRGLSEHNALLRGGTDPQNHASVLVNRISSDPYLGQRDDYDSLTEDTLTFEDAVASNAGRHSRTSYLGQGVPNGYHYSLGVNAGPGPGGRGRHYRADADEEDWC</sequence>
<feature type="compositionally biased region" description="Low complexity" evidence="1">
    <location>
        <begin position="339"/>
        <end position="349"/>
    </location>
</feature>
<organism evidence="2 3">
    <name type="scientific">Polypterus senegalus</name>
    <name type="common">Senegal bichir</name>
    <dbReference type="NCBI Taxonomy" id="55291"/>
    <lineage>
        <taxon>Eukaryota</taxon>
        <taxon>Metazoa</taxon>
        <taxon>Chordata</taxon>
        <taxon>Craniata</taxon>
        <taxon>Vertebrata</taxon>
        <taxon>Euteleostomi</taxon>
        <taxon>Actinopterygii</taxon>
        <taxon>Polypteriformes</taxon>
        <taxon>Polypteridae</taxon>
        <taxon>Polypterus</taxon>
    </lineage>
</organism>
<feature type="non-terminal residue" evidence="2">
    <location>
        <position position="457"/>
    </location>
</feature>
<feature type="compositionally biased region" description="Basic and acidic residues" evidence="1">
    <location>
        <begin position="60"/>
        <end position="69"/>
    </location>
</feature>
<comment type="caution">
    <text evidence="2">The sequence shown here is derived from an EMBL/GenBank/DDBJ whole genome shotgun (WGS) entry which is preliminary data.</text>
</comment>
<dbReference type="Proteomes" id="UP000886611">
    <property type="component" value="Unassembled WGS sequence"/>
</dbReference>
<keyword evidence="3" id="KW-1185">Reference proteome</keyword>
<name>A0A8X7WWQ7_POLSE</name>
<protein>
    <submittedName>
        <fullName evidence="2">CAC1B protein</fullName>
    </submittedName>
</protein>
<evidence type="ECO:0000313" key="2">
    <source>
        <dbReference type="EMBL" id="KAG2456242.1"/>
    </source>
</evidence>
<dbReference type="AlphaFoldDB" id="A0A8X7WWQ7"/>
<dbReference type="EMBL" id="JAATIS010009265">
    <property type="protein sequence ID" value="KAG2456242.1"/>
    <property type="molecule type" value="Genomic_DNA"/>
</dbReference>
<feature type="compositionally biased region" description="Basic and acidic residues" evidence="1">
    <location>
        <begin position="229"/>
        <end position="238"/>
    </location>
</feature>
<feature type="region of interest" description="Disordered" evidence="1">
    <location>
        <begin position="435"/>
        <end position="457"/>
    </location>
</feature>